<evidence type="ECO:0000256" key="3">
    <source>
        <dbReference type="ARBA" id="ARBA00022799"/>
    </source>
</evidence>
<sequence>MGRPPCCDKDGIKKGPWTPEEDIILVSYIQEHGPGNWRSVPTNTGLLRCSKSCRLRWTNYLRPGIKRGNFTPHEEGMIIHLQALLGNKWAAIASYLPQRTDNDIKNYWNTHLKKKLKRFQTAFEQESQTTTLSSSSNPNTTIGSDHRSPFEGHFSCKRASALDNPVQPAPAPPSLCYASSTENISRLLENWMKGAPMCKAKLTTNNYDSENITDTIKSEGDGGCRVIRAISQEEEDKFDSILSFGNFNNDNNIGGATTTTTITGDSMEENIDEGEKVGHDHDMENIDEETNPPLTFLEKWLLDETASSRQVVEEILQLPPIF</sequence>
<keyword evidence="4" id="KW-0805">Transcription regulation</keyword>
<dbReference type="PANTHER" id="PTHR10641">
    <property type="entry name" value="MYB FAMILY TRANSCRIPTION FACTOR"/>
    <property type="match status" value="1"/>
</dbReference>
<comment type="subcellular location">
    <subcellularLocation>
        <location evidence="1">Nucleus</location>
    </subcellularLocation>
</comment>
<organism evidence="13">
    <name type="scientific">Opuntia streptacantha</name>
    <name type="common">Prickly pear cactus</name>
    <name type="synonym">Opuntia cardona</name>
    <dbReference type="NCBI Taxonomy" id="393608"/>
    <lineage>
        <taxon>Eukaryota</taxon>
        <taxon>Viridiplantae</taxon>
        <taxon>Streptophyta</taxon>
        <taxon>Embryophyta</taxon>
        <taxon>Tracheophyta</taxon>
        <taxon>Spermatophyta</taxon>
        <taxon>Magnoliopsida</taxon>
        <taxon>eudicotyledons</taxon>
        <taxon>Gunneridae</taxon>
        <taxon>Pentapetalae</taxon>
        <taxon>Caryophyllales</taxon>
        <taxon>Cactineae</taxon>
        <taxon>Cactaceae</taxon>
        <taxon>Opuntioideae</taxon>
        <taxon>Opuntia</taxon>
    </lineage>
</organism>
<evidence type="ECO:0000256" key="7">
    <source>
        <dbReference type="ARBA" id="ARBA00023242"/>
    </source>
</evidence>
<keyword evidence="7" id="KW-0539">Nucleus</keyword>
<feature type="domain" description="Myb-like" evidence="11">
    <location>
        <begin position="9"/>
        <end position="61"/>
    </location>
</feature>
<feature type="region of interest" description="Disordered" evidence="10">
    <location>
        <begin position="127"/>
        <end position="148"/>
    </location>
</feature>
<dbReference type="SUPFAM" id="SSF46689">
    <property type="entry name" value="Homeodomain-like"/>
    <property type="match status" value="1"/>
</dbReference>
<dbReference type="GO" id="GO:0009737">
    <property type="term" value="P:response to abscisic acid"/>
    <property type="evidence" value="ECO:0007669"/>
    <property type="project" value="UniProtKB-ARBA"/>
</dbReference>
<evidence type="ECO:0000259" key="12">
    <source>
        <dbReference type="PROSITE" id="PS51294"/>
    </source>
</evidence>
<evidence type="ECO:0000256" key="1">
    <source>
        <dbReference type="ARBA" id="ARBA00004123"/>
    </source>
</evidence>
<dbReference type="GO" id="GO:0003677">
    <property type="term" value="F:DNA binding"/>
    <property type="evidence" value="ECO:0007669"/>
    <property type="project" value="UniProtKB-KW"/>
</dbReference>
<dbReference type="EMBL" id="GISG01032504">
    <property type="protein sequence ID" value="MBA4620971.1"/>
    <property type="molecule type" value="Transcribed_RNA"/>
</dbReference>
<evidence type="ECO:0000256" key="6">
    <source>
        <dbReference type="ARBA" id="ARBA00023163"/>
    </source>
</evidence>
<feature type="domain" description="HTH myb-type" evidence="12">
    <location>
        <begin position="9"/>
        <end position="65"/>
    </location>
</feature>
<protein>
    <recommendedName>
        <fullName evidence="8">Transcription factor MYB60</fullName>
    </recommendedName>
    <alternativeName>
        <fullName evidence="9">Myb domain protein 60</fullName>
    </alternativeName>
</protein>
<dbReference type="AlphaFoldDB" id="A0A7C8YLH0"/>
<accession>A0A7C8YLH0</accession>
<evidence type="ECO:0000256" key="8">
    <source>
        <dbReference type="ARBA" id="ARBA00067784"/>
    </source>
</evidence>
<keyword evidence="3" id="KW-0702">S-nitrosylation</keyword>
<dbReference type="PROSITE" id="PS50090">
    <property type="entry name" value="MYB_LIKE"/>
    <property type="match status" value="2"/>
</dbReference>
<feature type="domain" description="HTH myb-type" evidence="12">
    <location>
        <begin position="66"/>
        <end position="116"/>
    </location>
</feature>
<dbReference type="GO" id="GO:0010118">
    <property type="term" value="P:stomatal movement"/>
    <property type="evidence" value="ECO:0007669"/>
    <property type="project" value="UniProtKB-ARBA"/>
</dbReference>
<dbReference type="CDD" id="cd00167">
    <property type="entry name" value="SANT"/>
    <property type="match status" value="2"/>
</dbReference>
<dbReference type="SMART" id="SM00717">
    <property type="entry name" value="SANT"/>
    <property type="match status" value="2"/>
</dbReference>
<evidence type="ECO:0000256" key="5">
    <source>
        <dbReference type="ARBA" id="ARBA00023125"/>
    </source>
</evidence>
<evidence type="ECO:0000256" key="4">
    <source>
        <dbReference type="ARBA" id="ARBA00023015"/>
    </source>
</evidence>
<keyword evidence="2" id="KW-0677">Repeat</keyword>
<dbReference type="InterPro" id="IPR009057">
    <property type="entry name" value="Homeodomain-like_sf"/>
</dbReference>
<dbReference type="PROSITE" id="PS51294">
    <property type="entry name" value="HTH_MYB"/>
    <property type="match status" value="2"/>
</dbReference>
<name>A0A7C8YLH0_OPUST</name>
<dbReference type="InterPro" id="IPR017930">
    <property type="entry name" value="Myb_dom"/>
</dbReference>
<dbReference type="InterPro" id="IPR015495">
    <property type="entry name" value="Myb_TF_plants"/>
</dbReference>
<dbReference type="InterPro" id="IPR001005">
    <property type="entry name" value="SANT/Myb"/>
</dbReference>
<dbReference type="FunFam" id="1.10.10.60:FF:000001">
    <property type="entry name" value="MYB-related transcription factor"/>
    <property type="match status" value="1"/>
</dbReference>
<proteinExistence type="predicted"/>
<dbReference type="Pfam" id="PF00249">
    <property type="entry name" value="Myb_DNA-binding"/>
    <property type="match status" value="2"/>
</dbReference>
<evidence type="ECO:0000256" key="9">
    <source>
        <dbReference type="ARBA" id="ARBA00075162"/>
    </source>
</evidence>
<dbReference type="FunFam" id="1.10.10.60:FF:000368">
    <property type="entry name" value="Transcription factor MYB60"/>
    <property type="match status" value="1"/>
</dbReference>
<dbReference type="GO" id="GO:0006950">
    <property type="term" value="P:response to stress"/>
    <property type="evidence" value="ECO:0007669"/>
    <property type="project" value="UniProtKB-ARBA"/>
</dbReference>
<evidence type="ECO:0000259" key="11">
    <source>
        <dbReference type="PROSITE" id="PS50090"/>
    </source>
</evidence>
<dbReference type="GO" id="GO:0005634">
    <property type="term" value="C:nucleus"/>
    <property type="evidence" value="ECO:0007669"/>
    <property type="project" value="UniProtKB-SubCell"/>
</dbReference>
<keyword evidence="5" id="KW-0238">DNA-binding</keyword>
<reference evidence="13" key="2">
    <citation type="submission" date="2020-07" db="EMBL/GenBank/DDBJ databases">
        <authorList>
            <person name="Vera ALvarez R."/>
            <person name="Arias-Moreno D.M."/>
            <person name="Jimenez-Jacinto V."/>
            <person name="Jimenez-Bremont J.F."/>
            <person name="Swaminathan K."/>
            <person name="Moose S.P."/>
            <person name="Guerrero-Gonzalez M.L."/>
            <person name="Marino-Ramirez L."/>
            <person name="Landsman D."/>
            <person name="Rodriguez-Kessler M."/>
            <person name="Delgado-Sanchez P."/>
        </authorList>
    </citation>
    <scope>NUCLEOTIDE SEQUENCE</scope>
    <source>
        <tissue evidence="13">Cladode</tissue>
    </source>
</reference>
<feature type="compositionally biased region" description="Low complexity" evidence="10">
    <location>
        <begin position="127"/>
        <end position="141"/>
    </location>
</feature>
<keyword evidence="6" id="KW-0804">Transcription</keyword>
<dbReference type="GO" id="GO:0009733">
    <property type="term" value="P:response to auxin"/>
    <property type="evidence" value="ECO:0007669"/>
    <property type="project" value="TreeGrafter"/>
</dbReference>
<evidence type="ECO:0000313" key="13">
    <source>
        <dbReference type="EMBL" id="MBA4620971.1"/>
    </source>
</evidence>
<feature type="domain" description="Myb-like" evidence="11">
    <location>
        <begin position="62"/>
        <end position="112"/>
    </location>
</feature>
<dbReference type="Gene3D" id="1.10.10.60">
    <property type="entry name" value="Homeodomain-like"/>
    <property type="match status" value="2"/>
</dbReference>
<reference evidence="13" key="1">
    <citation type="journal article" date="2013" name="J. Plant Res.">
        <title>Effect of fungi and light on seed germination of three Opuntia species from semiarid lands of central Mexico.</title>
        <authorList>
            <person name="Delgado-Sanchez P."/>
            <person name="Jimenez-Bremont J.F."/>
            <person name="Guerrero-Gonzalez Mde L."/>
            <person name="Flores J."/>
        </authorList>
    </citation>
    <scope>NUCLEOTIDE SEQUENCE</scope>
    <source>
        <tissue evidence="13">Cladode</tissue>
    </source>
</reference>
<dbReference type="PANTHER" id="PTHR10641:SF1152">
    <property type="entry name" value="TRANSCRIPTION FACTOR MYB60"/>
    <property type="match status" value="1"/>
</dbReference>
<evidence type="ECO:0000256" key="2">
    <source>
        <dbReference type="ARBA" id="ARBA00022737"/>
    </source>
</evidence>
<evidence type="ECO:0000256" key="10">
    <source>
        <dbReference type="SAM" id="MobiDB-lite"/>
    </source>
</evidence>